<evidence type="ECO:0000313" key="1">
    <source>
        <dbReference type="EMBL" id="KAH8020941.1"/>
    </source>
</evidence>
<reference evidence="1" key="2">
    <citation type="submission" date="2021-09" db="EMBL/GenBank/DDBJ databases">
        <authorList>
            <person name="Jia N."/>
            <person name="Wang J."/>
            <person name="Shi W."/>
            <person name="Du L."/>
            <person name="Sun Y."/>
            <person name="Zhan W."/>
            <person name="Jiang J."/>
            <person name="Wang Q."/>
            <person name="Zhang B."/>
            <person name="Ji P."/>
            <person name="Sakyi L.B."/>
            <person name="Cui X."/>
            <person name="Yuan T."/>
            <person name="Jiang B."/>
            <person name="Yang W."/>
            <person name="Lam T.T.-Y."/>
            <person name="Chang Q."/>
            <person name="Ding S."/>
            <person name="Wang X."/>
            <person name="Zhu J."/>
            <person name="Ruan X."/>
            <person name="Zhao L."/>
            <person name="Wei J."/>
            <person name="Que T."/>
            <person name="Du C."/>
            <person name="Cheng J."/>
            <person name="Dai P."/>
            <person name="Han X."/>
            <person name="Huang E."/>
            <person name="Gao Y."/>
            <person name="Liu J."/>
            <person name="Shao H."/>
            <person name="Ye R."/>
            <person name="Li L."/>
            <person name="Wei W."/>
            <person name="Wang X."/>
            <person name="Wang C."/>
            <person name="Huo Q."/>
            <person name="Li W."/>
            <person name="Guo W."/>
            <person name="Chen H."/>
            <person name="Chen S."/>
            <person name="Zhou L."/>
            <person name="Zhou L."/>
            <person name="Ni X."/>
            <person name="Tian J."/>
            <person name="Zhou Y."/>
            <person name="Sheng Y."/>
            <person name="Liu T."/>
            <person name="Pan Y."/>
            <person name="Xia L."/>
            <person name="Li J."/>
            <person name="Zhao F."/>
            <person name="Cao W."/>
        </authorList>
    </citation>
    <scope>NUCLEOTIDE SEQUENCE</scope>
    <source>
        <strain evidence="1">Rmic-2018</strain>
        <tissue evidence="1">Larvae</tissue>
    </source>
</reference>
<proteinExistence type="predicted"/>
<dbReference type="Proteomes" id="UP000821866">
    <property type="component" value="Chromosome 7"/>
</dbReference>
<organism evidence="1 2">
    <name type="scientific">Rhipicephalus microplus</name>
    <name type="common">Cattle tick</name>
    <name type="synonym">Boophilus microplus</name>
    <dbReference type="NCBI Taxonomy" id="6941"/>
    <lineage>
        <taxon>Eukaryota</taxon>
        <taxon>Metazoa</taxon>
        <taxon>Ecdysozoa</taxon>
        <taxon>Arthropoda</taxon>
        <taxon>Chelicerata</taxon>
        <taxon>Arachnida</taxon>
        <taxon>Acari</taxon>
        <taxon>Parasitiformes</taxon>
        <taxon>Ixodida</taxon>
        <taxon>Ixodoidea</taxon>
        <taxon>Ixodidae</taxon>
        <taxon>Rhipicephalinae</taxon>
        <taxon>Rhipicephalus</taxon>
        <taxon>Boophilus</taxon>
    </lineage>
</organism>
<protein>
    <submittedName>
        <fullName evidence="1">Uncharacterized protein</fullName>
    </submittedName>
</protein>
<accession>A0A9J6DFQ6</accession>
<dbReference type="EMBL" id="JABSTU010000009">
    <property type="protein sequence ID" value="KAH8020941.1"/>
    <property type="molecule type" value="Genomic_DNA"/>
</dbReference>
<keyword evidence="2" id="KW-1185">Reference proteome</keyword>
<sequence>MVSEASPTCNKAPSCSLASAIGTWNIEHPDRRLQVNQPVLLIDREDQHVDVVALVVSNGCCTRVHTCYFVDDSMLKWNDEETHQYTSASFCVAQAVSVRKSNVVSENHLAIDRSSTGHGLSLTASINGLLAAGNETRLNRTTQRAAYGRMSRDLGWLDQRVPGCGKERGVLFADGGSLELWYHRDDASTAVSPMNFASAGGCHNLLNAWGRSSVVGYVSHRVQTAFPSARKAVGTHKCRTRVAKSFGMAVARLATCMSGLHSDRSDGVSGPFLFGSRTGDY</sequence>
<dbReference type="AlphaFoldDB" id="A0A9J6DFQ6"/>
<evidence type="ECO:0000313" key="2">
    <source>
        <dbReference type="Proteomes" id="UP000821866"/>
    </source>
</evidence>
<name>A0A9J6DFQ6_RHIMP</name>
<comment type="caution">
    <text evidence="1">The sequence shown here is derived from an EMBL/GenBank/DDBJ whole genome shotgun (WGS) entry which is preliminary data.</text>
</comment>
<reference evidence="1" key="1">
    <citation type="journal article" date="2020" name="Cell">
        <title>Large-Scale Comparative Analyses of Tick Genomes Elucidate Their Genetic Diversity and Vector Capacities.</title>
        <authorList>
            <consortium name="Tick Genome and Microbiome Consortium (TIGMIC)"/>
            <person name="Jia N."/>
            <person name="Wang J."/>
            <person name="Shi W."/>
            <person name="Du L."/>
            <person name="Sun Y."/>
            <person name="Zhan W."/>
            <person name="Jiang J.F."/>
            <person name="Wang Q."/>
            <person name="Zhang B."/>
            <person name="Ji P."/>
            <person name="Bell-Sakyi L."/>
            <person name="Cui X.M."/>
            <person name="Yuan T.T."/>
            <person name="Jiang B.G."/>
            <person name="Yang W.F."/>
            <person name="Lam T.T."/>
            <person name="Chang Q.C."/>
            <person name="Ding S.J."/>
            <person name="Wang X.J."/>
            <person name="Zhu J.G."/>
            <person name="Ruan X.D."/>
            <person name="Zhao L."/>
            <person name="Wei J.T."/>
            <person name="Ye R.Z."/>
            <person name="Que T.C."/>
            <person name="Du C.H."/>
            <person name="Zhou Y.H."/>
            <person name="Cheng J.X."/>
            <person name="Dai P.F."/>
            <person name="Guo W.B."/>
            <person name="Han X.H."/>
            <person name="Huang E.J."/>
            <person name="Li L.F."/>
            <person name="Wei W."/>
            <person name="Gao Y.C."/>
            <person name="Liu J.Z."/>
            <person name="Shao H.Z."/>
            <person name="Wang X."/>
            <person name="Wang C.C."/>
            <person name="Yang T.C."/>
            <person name="Huo Q.B."/>
            <person name="Li W."/>
            <person name="Chen H.Y."/>
            <person name="Chen S.E."/>
            <person name="Zhou L.G."/>
            <person name="Ni X.B."/>
            <person name="Tian J.H."/>
            <person name="Sheng Y."/>
            <person name="Liu T."/>
            <person name="Pan Y.S."/>
            <person name="Xia L.Y."/>
            <person name="Li J."/>
            <person name="Zhao F."/>
            <person name="Cao W.C."/>
        </authorList>
    </citation>
    <scope>NUCLEOTIDE SEQUENCE</scope>
    <source>
        <strain evidence="1">Rmic-2018</strain>
    </source>
</reference>
<gene>
    <name evidence="1" type="ORF">HPB51_010331</name>
</gene>